<evidence type="ECO:0000256" key="3">
    <source>
        <dbReference type="ARBA" id="ARBA00022989"/>
    </source>
</evidence>
<dbReference type="SUPFAM" id="SSF103473">
    <property type="entry name" value="MFS general substrate transporter"/>
    <property type="match status" value="1"/>
</dbReference>
<keyword evidence="4 5" id="KW-0472">Membrane</keyword>
<dbReference type="PANTHER" id="PTHR23510:SF22">
    <property type="entry name" value="MAJOR FACILITATOR SUPERFAMILY (MFS) PROFILE DOMAIN-CONTAINING PROTEIN"/>
    <property type="match status" value="1"/>
</dbReference>
<organism evidence="6 7">
    <name type="scientific">Angiostrongylus cantonensis</name>
    <name type="common">Rat lungworm</name>
    <dbReference type="NCBI Taxonomy" id="6313"/>
    <lineage>
        <taxon>Eukaryota</taxon>
        <taxon>Metazoa</taxon>
        <taxon>Ecdysozoa</taxon>
        <taxon>Nematoda</taxon>
        <taxon>Chromadorea</taxon>
        <taxon>Rhabditida</taxon>
        <taxon>Rhabditina</taxon>
        <taxon>Rhabditomorpha</taxon>
        <taxon>Strongyloidea</taxon>
        <taxon>Metastrongylidae</taxon>
        <taxon>Angiostrongylus</taxon>
    </lineage>
</organism>
<keyword evidence="6" id="KW-1185">Reference proteome</keyword>
<evidence type="ECO:0000313" key="7">
    <source>
        <dbReference type="WBParaSite" id="ACAC_0000477001-mRNA-1"/>
    </source>
</evidence>
<evidence type="ECO:0000313" key="6">
    <source>
        <dbReference type="Proteomes" id="UP000035642"/>
    </source>
</evidence>
<dbReference type="InterPro" id="IPR036259">
    <property type="entry name" value="MFS_trans_sf"/>
</dbReference>
<comment type="subcellular location">
    <subcellularLocation>
        <location evidence="1">Membrane</location>
        <topology evidence="1">Multi-pass membrane protein</topology>
    </subcellularLocation>
</comment>
<reference evidence="7" key="2">
    <citation type="submission" date="2017-02" db="UniProtKB">
        <authorList>
            <consortium name="WormBaseParasite"/>
        </authorList>
    </citation>
    <scope>IDENTIFICATION</scope>
</reference>
<sequence length="124" mass="13925">MRYYHLLARVSSITIDIGSSGHMRNPVTFWLYGVLYCTLLAAAFPFVTVSMNTLFSKILGPRRQGTMQGIMLMAGSLARVVGPLVVSSLFQLHGPVPVWSIEFLKCRIHDKTATYSYDIAKRRN</sequence>
<dbReference type="GO" id="GO:0005765">
    <property type="term" value="C:lysosomal membrane"/>
    <property type="evidence" value="ECO:0007669"/>
    <property type="project" value="TreeGrafter"/>
</dbReference>
<dbReference type="InterPro" id="IPR051068">
    <property type="entry name" value="MFS_Domain-Containing_Protein"/>
</dbReference>
<evidence type="ECO:0000256" key="1">
    <source>
        <dbReference type="ARBA" id="ARBA00004141"/>
    </source>
</evidence>
<evidence type="ECO:0000256" key="4">
    <source>
        <dbReference type="ARBA" id="ARBA00023136"/>
    </source>
</evidence>
<dbReference type="Proteomes" id="UP000035642">
    <property type="component" value="Unassembled WGS sequence"/>
</dbReference>
<proteinExistence type="predicted"/>
<dbReference type="AlphaFoldDB" id="A0A0K0D3X5"/>
<evidence type="ECO:0000256" key="2">
    <source>
        <dbReference type="ARBA" id="ARBA00022692"/>
    </source>
</evidence>
<protein>
    <submittedName>
        <fullName evidence="7">MFS domain-containing protein</fullName>
    </submittedName>
</protein>
<dbReference type="Gene3D" id="1.20.1250.20">
    <property type="entry name" value="MFS general substrate transporter like domains"/>
    <property type="match status" value="1"/>
</dbReference>
<keyword evidence="3 5" id="KW-1133">Transmembrane helix</keyword>
<evidence type="ECO:0000256" key="5">
    <source>
        <dbReference type="SAM" id="Phobius"/>
    </source>
</evidence>
<dbReference type="WBParaSite" id="ACAC_0000477001-mRNA-1">
    <property type="protein sequence ID" value="ACAC_0000477001-mRNA-1"/>
    <property type="gene ID" value="ACAC_0000477001"/>
</dbReference>
<reference evidence="6" key="1">
    <citation type="submission" date="2012-09" db="EMBL/GenBank/DDBJ databases">
        <authorList>
            <person name="Martin A.A."/>
        </authorList>
    </citation>
    <scope>NUCLEOTIDE SEQUENCE</scope>
</reference>
<dbReference type="STRING" id="6313.A0A0K0D3X5"/>
<dbReference type="PANTHER" id="PTHR23510">
    <property type="entry name" value="INNER MEMBRANE TRANSPORT PROTEIN YAJR"/>
    <property type="match status" value="1"/>
</dbReference>
<accession>A0A0K0D3X5</accession>
<name>A0A0K0D3X5_ANGCA</name>
<feature type="transmembrane region" description="Helical" evidence="5">
    <location>
        <begin position="29"/>
        <end position="49"/>
    </location>
</feature>
<keyword evidence="2 5" id="KW-0812">Transmembrane</keyword>